<dbReference type="PROSITE" id="PS50181">
    <property type="entry name" value="FBOX"/>
    <property type="match status" value="1"/>
</dbReference>
<dbReference type="OrthoDB" id="1854110at2759"/>
<evidence type="ECO:0000259" key="1">
    <source>
        <dbReference type="PROSITE" id="PS50181"/>
    </source>
</evidence>
<dbReference type="SUPFAM" id="SSF117281">
    <property type="entry name" value="Kelch motif"/>
    <property type="match status" value="1"/>
</dbReference>
<dbReference type="Pfam" id="PF00646">
    <property type="entry name" value="F-box"/>
    <property type="match status" value="1"/>
</dbReference>
<evidence type="ECO:0000313" key="3">
    <source>
        <dbReference type="Proteomes" id="UP000886520"/>
    </source>
</evidence>
<dbReference type="Gene3D" id="2.120.10.80">
    <property type="entry name" value="Kelch-type beta propeller"/>
    <property type="match status" value="1"/>
</dbReference>
<evidence type="ECO:0000313" key="2">
    <source>
        <dbReference type="EMBL" id="KAI5068767.1"/>
    </source>
</evidence>
<proteinExistence type="predicted"/>
<reference evidence="2" key="1">
    <citation type="submission" date="2021-01" db="EMBL/GenBank/DDBJ databases">
        <title>Adiantum capillus-veneris genome.</title>
        <authorList>
            <person name="Fang Y."/>
            <person name="Liao Q."/>
        </authorList>
    </citation>
    <scope>NUCLEOTIDE SEQUENCE</scope>
    <source>
        <strain evidence="2">H3</strain>
        <tissue evidence="2">Leaf</tissue>
    </source>
</reference>
<sequence length="370" mass="40501">MDLPLPLIEEVLAGLPLRSLLAVAAASKGLRSLVASPSFATLHSRFAFAASPWFFFFGFNLLLPHRSQAFAFDPVSFSWLRLPLSPFPPHNSSSLSSSHSSLYALSGPMQTHLCIAPSPMKQNWQIIEAPMRIARRNPLVGIFYHDPCKLDVASIVVAGGVDHDDKDEEDELAVEEYNAEKGEWERGEAMPEALRGKSVVAAMAGGRWYVGDRGGGVVCCRGEGGTWVEGKVEKGREVREWEWVGSEVAGLLAVAACEGGRVKVYRMEEEGGRMREVAEMPADMRQLFQEEGEEGEAQVVRVRCCAGGGNLLYVYSDSPFKEYAACACEMAIDGGTSRWYRLPPMPAPLHRFDRVSCLSASVPLPSCINS</sequence>
<keyword evidence="3" id="KW-1185">Reference proteome</keyword>
<dbReference type="EMBL" id="JABFUD020000016">
    <property type="protein sequence ID" value="KAI5068767.1"/>
    <property type="molecule type" value="Genomic_DNA"/>
</dbReference>
<dbReference type="SUPFAM" id="SSF81383">
    <property type="entry name" value="F-box domain"/>
    <property type="match status" value="1"/>
</dbReference>
<dbReference type="InterPro" id="IPR001810">
    <property type="entry name" value="F-box_dom"/>
</dbReference>
<dbReference type="InterPro" id="IPR036047">
    <property type="entry name" value="F-box-like_dom_sf"/>
</dbReference>
<gene>
    <name evidence="2" type="ORF">GOP47_0017112</name>
</gene>
<organism evidence="2 3">
    <name type="scientific">Adiantum capillus-veneris</name>
    <name type="common">Maidenhair fern</name>
    <dbReference type="NCBI Taxonomy" id="13818"/>
    <lineage>
        <taxon>Eukaryota</taxon>
        <taxon>Viridiplantae</taxon>
        <taxon>Streptophyta</taxon>
        <taxon>Embryophyta</taxon>
        <taxon>Tracheophyta</taxon>
        <taxon>Polypodiopsida</taxon>
        <taxon>Polypodiidae</taxon>
        <taxon>Polypodiales</taxon>
        <taxon>Pteridineae</taxon>
        <taxon>Pteridaceae</taxon>
        <taxon>Vittarioideae</taxon>
        <taxon>Adiantum</taxon>
    </lineage>
</organism>
<name>A0A9D4ZCB5_ADICA</name>
<dbReference type="Proteomes" id="UP000886520">
    <property type="component" value="Chromosome 16"/>
</dbReference>
<dbReference type="AlphaFoldDB" id="A0A9D4ZCB5"/>
<dbReference type="PANTHER" id="PTHR47712:SF3">
    <property type="entry name" value="F-BOX DOMAIN-CONTAINING PROTEIN"/>
    <property type="match status" value="1"/>
</dbReference>
<feature type="domain" description="F-box" evidence="1">
    <location>
        <begin position="1"/>
        <end position="42"/>
    </location>
</feature>
<protein>
    <recommendedName>
        <fullName evidence="1">F-box domain-containing protein</fullName>
    </recommendedName>
</protein>
<dbReference type="InterPro" id="IPR015915">
    <property type="entry name" value="Kelch-typ_b-propeller"/>
</dbReference>
<dbReference type="PANTHER" id="PTHR47712">
    <property type="entry name" value="OS09G0555300 PROTEIN"/>
    <property type="match status" value="1"/>
</dbReference>
<accession>A0A9D4ZCB5</accession>
<comment type="caution">
    <text evidence="2">The sequence shown here is derived from an EMBL/GenBank/DDBJ whole genome shotgun (WGS) entry which is preliminary data.</text>
</comment>